<feature type="modified residue" description="4-aspartylphosphate" evidence="6">
    <location>
        <position position="52"/>
    </location>
</feature>
<dbReference type="GeneID" id="92847360"/>
<keyword evidence="1 6" id="KW-0597">Phosphoprotein</keyword>
<evidence type="ECO:0000256" key="7">
    <source>
        <dbReference type="PROSITE-ProRule" id="PRU01091"/>
    </source>
</evidence>
<dbReference type="CDD" id="cd00383">
    <property type="entry name" value="trans_reg_C"/>
    <property type="match status" value="1"/>
</dbReference>
<dbReference type="EMBL" id="CP054569">
    <property type="protein sequence ID" value="QKQ48370.1"/>
    <property type="molecule type" value="Genomic_DNA"/>
</dbReference>
<sequence length="232" mass="25462">MLGVIVLEDEPVLRQELADFLADLGYSPLCLASLEEFERGFDPVHHRLAIIDIGLPDGCGLELIRRLREAGEPVGIIVFSARNTSADQVRGLELGADHYLGKGSDLDVLAATLASLARRLDLRRIPVSPPPDCWRLEMGPRVLRIPGAPTVPLSQQDAIVLSCLMARAGENVARAEIIQALGEDYLHYDQRRLDTQMSRLRRRIGSLSGQALPVKTVRNSGFCFYAAAEVAK</sequence>
<dbReference type="GO" id="GO:0032993">
    <property type="term" value="C:protein-DNA complex"/>
    <property type="evidence" value="ECO:0007669"/>
    <property type="project" value="TreeGrafter"/>
</dbReference>
<evidence type="ECO:0000313" key="10">
    <source>
        <dbReference type="EMBL" id="QKQ48370.1"/>
    </source>
</evidence>
<dbReference type="SMART" id="SM00862">
    <property type="entry name" value="Trans_reg_C"/>
    <property type="match status" value="1"/>
</dbReference>
<dbReference type="PROSITE" id="PS51755">
    <property type="entry name" value="OMPR_PHOB"/>
    <property type="match status" value="1"/>
</dbReference>
<dbReference type="InterPro" id="IPR036388">
    <property type="entry name" value="WH-like_DNA-bd_sf"/>
</dbReference>
<evidence type="ECO:0000259" key="8">
    <source>
        <dbReference type="PROSITE" id="PS50110"/>
    </source>
</evidence>
<protein>
    <submittedName>
        <fullName evidence="10">Response regulator transcription factor</fullName>
    </submittedName>
</protein>
<dbReference type="GO" id="GO:0000156">
    <property type="term" value="F:phosphorelay response regulator activity"/>
    <property type="evidence" value="ECO:0007669"/>
    <property type="project" value="TreeGrafter"/>
</dbReference>
<dbReference type="InterPro" id="IPR001867">
    <property type="entry name" value="OmpR/PhoB-type_DNA-bd"/>
</dbReference>
<keyword evidence="2" id="KW-0902">Two-component regulatory system</keyword>
<evidence type="ECO:0000256" key="6">
    <source>
        <dbReference type="PROSITE-ProRule" id="PRU00169"/>
    </source>
</evidence>
<dbReference type="SUPFAM" id="SSF46894">
    <property type="entry name" value="C-terminal effector domain of the bipartite response regulators"/>
    <property type="match status" value="1"/>
</dbReference>
<reference evidence="11 13" key="2">
    <citation type="submission" date="2024-05" db="EMBL/GenBank/DDBJ databases">
        <title>Achromobacter denitrificans. BP1, complete genome.</title>
        <authorList>
            <person name="Zhang B."/>
        </authorList>
    </citation>
    <scope>NUCLEOTIDE SEQUENCE [LARGE SCALE GENOMIC DNA]</scope>
    <source>
        <strain evidence="11 13">BP1</strain>
    </source>
</reference>
<dbReference type="InterPro" id="IPR039420">
    <property type="entry name" value="WalR-like"/>
</dbReference>
<proteinExistence type="predicted"/>
<name>A0A6J5HXR1_ACHDE</name>
<keyword evidence="13" id="KW-1185">Reference proteome</keyword>
<feature type="DNA-binding region" description="OmpR/PhoB-type" evidence="7">
    <location>
        <begin position="123"/>
        <end position="226"/>
    </location>
</feature>
<dbReference type="Gene3D" id="1.10.10.10">
    <property type="entry name" value="Winged helix-like DNA-binding domain superfamily/Winged helix DNA-binding domain"/>
    <property type="match status" value="1"/>
</dbReference>
<dbReference type="SUPFAM" id="SSF52172">
    <property type="entry name" value="CheY-like"/>
    <property type="match status" value="1"/>
</dbReference>
<dbReference type="GO" id="GO:0006355">
    <property type="term" value="P:regulation of DNA-templated transcription"/>
    <property type="evidence" value="ECO:0007669"/>
    <property type="project" value="InterPro"/>
</dbReference>
<dbReference type="SMART" id="SM00448">
    <property type="entry name" value="REC"/>
    <property type="match status" value="1"/>
</dbReference>
<evidence type="ECO:0000256" key="5">
    <source>
        <dbReference type="ARBA" id="ARBA00023163"/>
    </source>
</evidence>
<evidence type="ECO:0000256" key="1">
    <source>
        <dbReference type="ARBA" id="ARBA00022553"/>
    </source>
</evidence>
<accession>A0A6J5HXR1</accession>
<dbReference type="GO" id="GO:0000976">
    <property type="term" value="F:transcription cis-regulatory region binding"/>
    <property type="evidence" value="ECO:0007669"/>
    <property type="project" value="TreeGrafter"/>
</dbReference>
<gene>
    <name evidence="11" type="ORF">AAIK43_04530</name>
    <name evidence="10" type="ORF">FOC81_17385</name>
</gene>
<dbReference type="AlphaFoldDB" id="A0A6J5HXR1"/>
<dbReference type="PANTHER" id="PTHR48111:SF1">
    <property type="entry name" value="TWO-COMPONENT RESPONSE REGULATOR ORR33"/>
    <property type="match status" value="1"/>
</dbReference>
<dbReference type="Gene3D" id="3.40.50.2300">
    <property type="match status" value="1"/>
</dbReference>
<dbReference type="InterPro" id="IPR011006">
    <property type="entry name" value="CheY-like_superfamily"/>
</dbReference>
<dbReference type="Pfam" id="PF00486">
    <property type="entry name" value="Trans_reg_C"/>
    <property type="match status" value="1"/>
</dbReference>
<dbReference type="RefSeq" id="WP_062680674.1">
    <property type="nucleotide sequence ID" value="NZ_BLWG01000157.1"/>
</dbReference>
<dbReference type="Proteomes" id="UP001446337">
    <property type="component" value="Chromosome"/>
</dbReference>
<dbReference type="Pfam" id="PF00072">
    <property type="entry name" value="Response_reg"/>
    <property type="match status" value="1"/>
</dbReference>
<dbReference type="GO" id="GO:0005829">
    <property type="term" value="C:cytosol"/>
    <property type="evidence" value="ECO:0007669"/>
    <property type="project" value="TreeGrafter"/>
</dbReference>
<feature type="domain" description="OmpR/PhoB-type" evidence="9">
    <location>
        <begin position="123"/>
        <end position="226"/>
    </location>
</feature>
<evidence type="ECO:0000313" key="11">
    <source>
        <dbReference type="EMBL" id="XAN17301.1"/>
    </source>
</evidence>
<dbReference type="InterPro" id="IPR001789">
    <property type="entry name" value="Sig_transdc_resp-reg_receiver"/>
</dbReference>
<evidence type="ECO:0000256" key="2">
    <source>
        <dbReference type="ARBA" id="ARBA00023012"/>
    </source>
</evidence>
<keyword evidence="5" id="KW-0804">Transcription</keyword>
<feature type="domain" description="Response regulatory" evidence="8">
    <location>
        <begin position="3"/>
        <end position="117"/>
    </location>
</feature>
<evidence type="ECO:0000313" key="13">
    <source>
        <dbReference type="Proteomes" id="UP001446337"/>
    </source>
</evidence>
<evidence type="ECO:0000256" key="4">
    <source>
        <dbReference type="ARBA" id="ARBA00023125"/>
    </source>
</evidence>
<evidence type="ECO:0000256" key="3">
    <source>
        <dbReference type="ARBA" id="ARBA00023015"/>
    </source>
</evidence>
<dbReference type="EMBL" id="CP154792">
    <property type="protein sequence ID" value="XAN17301.1"/>
    <property type="molecule type" value="Genomic_DNA"/>
</dbReference>
<organism evidence="10 12">
    <name type="scientific">Achromobacter denitrificans</name>
    <name type="common">Alcaligenes denitrificans</name>
    <dbReference type="NCBI Taxonomy" id="32002"/>
    <lineage>
        <taxon>Bacteria</taxon>
        <taxon>Pseudomonadati</taxon>
        <taxon>Pseudomonadota</taxon>
        <taxon>Betaproteobacteria</taxon>
        <taxon>Burkholderiales</taxon>
        <taxon>Alcaligenaceae</taxon>
        <taxon>Achromobacter</taxon>
    </lineage>
</organism>
<dbReference type="InterPro" id="IPR016032">
    <property type="entry name" value="Sig_transdc_resp-reg_C-effctor"/>
</dbReference>
<dbReference type="Proteomes" id="UP000509782">
    <property type="component" value="Chromosome"/>
</dbReference>
<dbReference type="PANTHER" id="PTHR48111">
    <property type="entry name" value="REGULATOR OF RPOS"/>
    <property type="match status" value="1"/>
</dbReference>
<dbReference type="PROSITE" id="PS50110">
    <property type="entry name" value="RESPONSE_REGULATORY"/>
    <property type="match status" value="1"/>
</dbReference>
<evidence type="ECO:0000259" key="9">
    <source>
        <dbReference type="PROSITE" id="PS51755"/>
    </source>
</evidence>
<reference evidence="10 12" key="1">
    <citation type="submission" date="2020-05" db="EMBL/GenBank/DDBJ databases">
        <title>FDA dAtabase for Regulatory Grade micrObial Sequences (FDA-ARGOS): Supporting development and validation of Infectious Disease Dx tests.</title>
        <authorList>
            <person name="Sproer C."/>
            <person name="Gronow S."/>
            <person name="Severitt S."/>
            <person name="Schroder I."/>
            <person name="Tallon L."/>
            <person name="Sadzewicz L."/>
            <person name="Zhao X."/>
            <person name="Vavikolanu K."/>
            <person name="Mehta A."/>
            <person name="Aluvathingal J."/>
            <person name="Nadendla S."/>
            <person name="Myers T."/>
            <person name="Yan Y."/>
            <person name="Sichtig H."/>
        </authorList>
    </citation>
    <scope>NUCLEOTIDE SEQUENCE [LARGE SCALE GENOMIC DNA]</scope>
    <source>
        <strain evidence="10 12">FDAARGOS_787</strain>
    </source>
</reference>
<evidence type="ECO:0000313" key="12">
    <source>
        <dbReference type="Proteomes" id="UP000509782"/>
    </source>
</evidence>
<keyword evidence="3" id="KW-0805">Transcription regulation</keyword>
<keyword evidence="4 7" id="KW-0238">DNA-binding</keyword>